<name>A0A0C9VXJ3_SPHS4</name>
<reference evidence="1 2" key="1">
    <citation type="submission" date="2014-06" db="EMBL/GenBank/DDBJ databases">
        <title>Evolutionary Origins and Diversification of the Mycorrhizal Mutualists.</title>
        <authorList>
            <consortium name="DOE Joint Genome Institute"/>
            <consortium name="Mycorrhizal Genomics Consortium"/>
            <person name="Kohler A."/>
            <person name="Kuo A."/>
            <person name="Nagy L.G."/>
            <person name="Floudas D."/>
            <person name="Copeland A."/>
            <person name="Barry K.W."/>
            <person name="Cichocki N."/>
            <person name="Veneault-Fourrey C."/>
            <person name="LaButti K."/>
            <person name="Lindquist E.A."/>
            <person name="Lipzen A."/>
            <person name="Lundell T."/>
            <person name="Morin E."/>
            <person name="Murat C."/>
            <person name="Riley R."/>
            <person name="Ohm R."/>
            <person name="Sun H."/>
            <person name="Tunlid A."/>
            <person name="Henrissat B."/>
            <person name="Grigoriev I.V."/>
            <person name="Hibbett D.S."/>
            <person name="Martin F."/>
        </authorList>
    </citation>
    <scope>NUCLEOTIDE SEQUENCE [LARGE SCALE GENOMIC DNA]</scope>
    <source>
        <strain evidence="1 2">SS14</strain>
    </source>
</reference>
<dbReference type="EMBL" id="KN837122">
    <property type="protein sequence ID" value="KIJ43605.1"/>
    <property type="molecule type" value="Genomic_DNA"/>
</dbReference>
<dbReference type="HOGENOM" id="CLU_006344_4_2_1"/>
<dbReference type="OrthoDB" id="2418900at2759"/>
<protein>
    <submittedName>
        <fullName evidence="1">Uncharacterized protein</fullName>
    </submittedName>
</protein>
<evidence type="ECO:0000313" key="1">
    <source>
        <dbReference type="EMBL" id="KIJ43605.1"/>
    </source>
</evidence>
<dbReference type="Proteomes" id="UP000054279">
    <property type="component" value="Unassembled WGS sequence"/>
</dbReference>
<dbReference type="AlphaFoldDB" id="A0A0C9VXJ3"/>
<evidence type="ECO:0000313" key="2">
    <source>
        <dbReference type="Proteomes" id="UP000054279"/>
    </source>
</evidence>
<sequence>MPQVEPDTTVIEEFPEEHQAGRTYGRRATRWERMRDERVAGEKDKWGGFGSQDEWELARWIMKSGLSQGEIDKYLKLRIKTQRQKLGFHNKRKFFKIIDDLPTNRIPEFEPQYITVEGTVLDAHGNRQVETLEMWKRNPVEVIREIIGNPALKNHMHYSPVKVFADGSCDEQIFNEMRTAEWWWDVQYELPKGSTIVPVIVASDATRLSQFGGDKMAWPVYLTIGNVDKAIRRKPSWRATVLLGYLPVSKLHCFKDSERTEQRRLLFHYAMSAILAPLKEAGLNGVEMTCADGYVRRIHPILAAYIADFPEQCLIACCKESRCPKCKVKTKNRGNLRRYPPRRTKETLDILEREYHGQPSSAEAQGVRTDVLAPFWADLPYADVFSCITPDILHQLHKGVFKDHLVQWCSTLVGAEELDKRLKAMTTHAGLRQFKQGISVLKQWTGTEAKHLEKVFLGALAGAVDERTFHATRAVIDFIYYSQFSSHSTTTLQYMEDALIEFHRFKDVFTHHNIREHFNIPKLHSMVHYVPSIWTHGTLDGYNTELPERLHINLAKEGYRASNRRDYEAQMVRWLQRQESVDAYTAFLQWVLPDYEAIDFEAEDDEEEEEEEMNSNDILYCPPGSTSWQGQTVHTVAKHVPLTSISVQEIETKYGAVDFIPCLRDFISQNLPHCHLVPREGDVFDLYKRVKLQYKSLQGFEDSPAYDTIRATPSGPPPRLGRRPIPAYFDTALVDRHGEGEITGFEGVDVVQVRVIFKVPPEFGNYPHVLAYVEYFTGRRIVSDTYGMWVVRRAMQNNCRKAGIIKVSSIRSAVHLYPQFGRVCNPAWTSENVLEECRTFFVNPYLSQHHFNALSVPYNLGNEPQHIEEGDSEGSDGEMVSDIDMEYLEH</sequence>
<gene>
    <name evidence="1" type="ORF">M422DRAFT_229030</name>
</gene>
<organism evidence="1 2">
    <name type="scientific">Sphaerobolus stellatus (strain SS14)</name>
    <dbReference type="NCBI Taxonomy" id="990650"/>
    <lineage>
        <taxon>Eukaryota</taxon>
        <taxon>Fungi</taxon>
        <taxon>Dikarya</taxon>
        <taxon>Basidiomycota</taxon>
        <taxon>Agaricomycotina</taxon>
        <taxon>Agaricomycetes</taxon>
        <taxon>Phallomycetidae</taxon>
        <taxon>Geastrales</taxon>
        <taxon>Sphaerobolaceae</taxon>
        <taxon>Sphaerobolus</taxon>
    </lineage>
</organism>
<accession>A0A0C9VXJ3</accession>
<keyword evidence="2" id="KW-1185">Reference proteome</keyword>
<dbReference type="InterPro" id="IPR041078">
    <property type="entry name" value="Plavaka"/>
</dbReference>
<proteinExistence type="predicted"/>
<dbReference type="Pfam" id="PF18759">
    <property type="entry name" value="Plavaka"/>
    <property type="match status" value="1"/>
</dbReference>